<reference evidence="5 6" key="1">
    <citation type="journal article" date="2015" name="BMC Genomics">
        <title>Transcriptome analysis of thermophilic methylotrophic Bacillus methanolicus MGA3 using RNA-sequencing provides detailed insights into its previously uncharted transcriptional landscape.</title>
        <authorList>
            <person name="Irla M."/>
            <person name="Neshat A."/>
            <person name="Brautaset T."/>
            <person name="Ruckert C."/>
            <person name="Kalinowski J."/>
            <person name="Wendisch V.F."/>
        </authorList>
    </citation>
    <scope>NUCLEOTIDE SEQUENCE [LARGE SCALE GENOMIC DNA]</scope>
    <source>
        <strain evidence="6">MGA3 / ATCC 53907</strain>
    </source>
</reference>
<dbReference type="Pfam" id="PF02626">
    <property type="entry name" value="CT_A_B"/>
    <property type="match status" value="1"/>
</dbReference>
<dbReference type="KEGG" id="bmet:BMMGA3_02665"/>
<keyword evidence="6" id="KW-1185">Reference proteome</keyword>
<feature type="domain" description="Carboxyltransferase" evidence="4">
    <location>
        <begin position="23"/>
        <end position="320"/>
    </location>
</feature>
<keyword evidence="3" id="KW-0067">ATP-binding</keyword>
<evidence type="ECO:0000259" key="4">
    <source>
        <dbReference type="SMART" id="SM00797"/>
    </source>
</evidence>
<dbReference type="OrthoDB" id="9782422at2"/>
<organism evidence="5 6">
    <name type="scientific">Bacillus methanolicus (strain MGA3 / ATCC 53907)</name>
    <dbReference type="NCBI Taxonomy" id="796606"/>
    <lineage>
        <taxon>Bacteria</taxon>
        <taxon>Bacillati</taxon>
        <taxon>Bacillota</taxon>
        <taxon>Bacilli</taxon>
        <taxon>Bacillales</taxon>
        <taxon>Bacillaceae</taxon>
        <taxon>Bacillus</taxon>
    </lineage>
</organism>
<dbReference type="NCBIfam" id="TIGR00724">
    <property type="entry name" value="urea_amlyse_rel"/>
    <property type="match status" value="1"/>
</dbReference>
<name>I3E335_BACMM</name>
<dbReference type="InterPro" id="IPR029000">
    <property type="entry name" value="Cyclophilin-like_dom_sf"/>
</dbReference>
<protein>
    <submittedName>
        <fullName evidence="5">KipI antagonist</fullName>
    </submittedName>
</protein>
<dbReference type="GO" id="GO:0005524">
    <property type="term" value="F:ATP binding"/>
    <property type="evidence" value="ECO:0007669"/>
    <property type="project" value="UniProtKB-KW"/>
</dbReference>
<sequence length="333" mass="36866">MITVIKPGLLTSVQDLGRFGFQKYGVIVSGVMDPLAHRISNLLVGNEENEPTLELTLLGPMIEFKENALISICGGDLSPSVNGKPVRLWRSVFVKKGSLLQFGPCKIGCRAYLAVAGGFNVPTIMNSSSTYLRAEIGGFNGRALKAGDQLKFGSPSNLSTRIIKHLVKGLGNQQFVEMEWSVATDLIPIHRNNPAIRVMRGKQFHLFTKESQFNFFHKPFEVTTQSDRMGYRLKGPKLKLENAEEMISEAVNFGTIQVPSDGDPIVLLADRQTTGGYPKIAQIASVDLPLMAQAKPGDSINFTEISHDEAQHLLLERERKIQQFKQGIILKFR</sequence>
<dbReference type="PANTHER" id="PTHR43309">
    <property type="entry name" value="5-OXOPROLINASE SUBUNIT C"/>
    <property type="match status" value="1"/>
</dbReference>
<dbReference type="RefSeq" id="WP_003348049.1">
    <property type="nucleotide sequence ID" value="NZ_ADWW01000003.1"/>
</dbReference>
<proteinExistence type="predicted"/>
<dbReference type="EMBL" id="CP007739">
    <property type="protein sequence ID" value="AIE58997.1"/>
    <property type="molecule type" value="Genomic_DNA"/>
</dbReference>
<dbReference type="AlphaFoldDB" id="I3E335"/>
<dbReference type="Proteomes" id="UP000027602">
    <property type="component" value="Chromosome"/>
</dbReference>
<dbReference type="PANTHER" id="PTHR43309:SF5">
    <property type="entry name" value="5-OXOPROLINASE SUBUNIT C"/>
    <property type="match status" value="1"/>
</dbReference>
<evidence type="ECO:0000256" key="1">
    <source>
        <dbReference type="ARBA" id="ARBA00022741"/>
    </source>
</evidence>
<dbReference type="InterPro" id="IPR003778">
    <property type="entry name" value="CT_A_B"/>
</dbReference>
<dbReference type="STRING" id="796606.BMMGA3_02665"/>
<dbReference type="HOGENOM" id="CLU_028967_0_0_9"/>
<dbReference type="GO" id="GO:0016787">
    <property type="term" value="F:hydrolase activity"/>
    <property type="evidence" value="ECO:0007669"/>
    <property type="project" value="UniProtKB-KW"/>
</dbReference>
<evidence type="ECO:0000256" key="3">
    <source>
        <dbReference type="ARBA" id="ARBA00022840"/>
    </source>
</evidence>
<gene>
    <name evidence="5" type="primary">kipA</name>
    <name evidence="5" type="ORF">BMMGA3_02665</name>
</gene>
<evidence type="ECO:0000256" key="2">
    <source>
        <dbReference type="ARBA" id="ARBA00022801"/>
    </source>
</evidence>
<dbReference type="eggNOG" id="COG1984">
    <property type="taxonomic scope" value="Bacteria"/>
</dbReference>
<accession>I3E335</accession>
<dbReference type="Gene3D" id="2.40.100.10">
    <property type="entry name" value="Cyclophilin-like"/>
    <property type="match status" value="1"/>
</dbReference>
<dbReference type="SMART" id="SM00797">
    <property type="entry name" value="AHS2"/>
    <property type="match status" value="1"/>
</dbReference>
<dbReference type="InterPro" id="IPR052708">
    <property type="entry name" value="PxpC"/>
</dbReference>
<evidence type="ECO:0000313" key="5">
    <source>
        <dbReference type="EMBL" id="AIE58997.1"/>
    </source>
</evidence>
<keyword evidence="1" id="KW-0547">Nucleotide-binding</keyword>
<keyword evidence="2" id="KW-0378">Hydrolase</keyword>
<evidence type="ECO:0000313" key="6">
    <source>
        <dbReference type="Proteomes" id="UP000027602"/>
    </source>
</evidence>
<dbReference type="SUPFAM" id="SSF50891">
    <property type="entry name" value="Cyclophilin-like"/>
    <property type="match status" value="1"/>
</dbReference>